<keyword evidence="1" id="KW-0732">Signal</keyword>
<feature type="signal peptide" evidence="1">
    <location>
        <begin position="1"/>
        <end position="21"/>
    </location>
</feature>
<evidence type="ECO:0000256" key="1">
    <source>
        <dbReference type="SAM" id="SignalP"/>
    </source>
</evidence>
<protein>
    <submittedName>
        <fullName evidence="2">Carbohydrate ABC transporter substrate-binding protein, CUT1 family</fullName>
    </submittedName>
</protein>
<dbReference type="OrthoDB" id="2509690at2"/>
<accession>A0A1H1TKT0</accession>
<evidence type="ECO:0000313" key="2">
    <source>
        <dbReference type="EMBL" id="SDS60586.1"/>
    </source>
</evidence>
<proteinExistence type="predicted"/>
<dbReference type="InterPro" id="IPR050490">
    <property type="entry name" value="Bact_solute-bd_prot1"/>
</dbReference>
<reference evidence="2 3" key="1">
    <citation type="submission" date="2016-10" db="EMBL/GenBank/DDBJ databases">
        <authorList>
            <person name="de Groot N.N."/>
        </authorList>
    </citation>
    <scope>NUCLEOTIDE SEQUENCE [LARGE SCALE GENOMIC DNA]</scope>
    <source>
        <strain evidence="2 3">DSM 43941</strain>
    </source>
</reference>
<dbReference type="STRING" id="113562.SAMN04489716_1163"/>
<organism evidence="2 3">
    <name type="scientific">Actinoplanes derwentensis</name>
    <dbReference type="NCBI Taxonomy" id="113562"/>
    <lineage>
        <taxon>Bacteria</taxon>
        <taxon>Bacillati</taxon>
        <taxon>Actinomycetota</taxon>
        <taxon>Actinomycetes</taxon>
        <taxon>Micromonosporales</taxon>
        <taxon>Micromonosporaceae</taxon>
        <taxon>Actinoplanes</taxon>
    </lineage>
</organism>
<dbReference type="PANTHER" id="PTHR43649">
    <property type="entry name" value="ARABINOSE-BINDING PROTEIN-RELATED"/>
    <property type="match status" value="1"/>
</dbReference>
<dbReference type="RefSeq" id="WP_092542300.1">
    <property type="nucleotide sequence ID" value="NZ_BOMJ01000020.1"/>
</dbReference>
<keyword evidence="3" id="KW-1185">Reference proteome</keyword>
<dbReference type="EMBL" id="LT629758">
    <property type="protein sequence ID" value="SDS60586.1"/>
    <property type="molecule type" value="Genomic_DNA"/>
</dbReference>
<name>A0A1H1TKT0_9ACTN</name>
<dbReference type="AlphaFoldDB" id="A0A1H1TKT0"/>
<gene>
    <name evidence="2" type="ORF">SAMN04489716_1163</name>
</gene>
<dbReference type="Proteomes" id="UP000198688">
    <property type="component" value="Chromosome I"/>
</dbReference>
<dbReference type="SUPFAM" id="SSF53850">
    <property type="entry name" value="Periplasmic binding protein-like II"/>
    <property type="match status" value="1"/>
</dbReference>
<evidence type="ECO:0000313" key="3">
    <source>
        <dbReference type="Proteomes" id="UP000198688"/>
    </source>
</evidence>
<dbReference type="Gene3D" id="3.40.190.10">
    <property type="entry name" value="Periplasmic binding protein-like II"/>
    <property type="match status" value="2"/>
</dbReference>
<feature type="chain" id="PRO_5039229887" evidence="1">
    <location>
        <begin position="22"/>
        <end position="435"/>
    </location>
</feature>
<sequence>MRKLGATAFLAGALCLSGCSAGSLGSSDDAAAGKTPITFLTNNDPSNVKVAEAMIAAFEAENADVDVKLDTRPQGSEGDNLVKTRLATGDMADVFEYNSGSLLQAIAPQTNLTPVTGEAWVGDLDTVFKQVVTVNSEVYGSPWGPAVGGGIFYNKPLYTKLGLQVPKTWADFMANNAKIKAAGVAPVQQTYSESWTSQVLVLADFHNVAAAVPAFADDYTANKAKYATTPAAQAGFQHLEELEKAGYWNSDYASAKYNDGLAAVATGKAGHYPMITFGVPALDTAAPDNVDDVGFFALPGTDASKNGVTLWEPSGIYIPKSTEGDKLAAAKKFQAFVASADGCTAYGSAAPVGGPFVVKSCTLPADVAPAVKDLSAYVDAGQASPALEFLSPIKGPALEQITVEVGSGIRSAADAAKLYDEDVKKQAQQLGIQGW</sequence>